<dbReference type="SUPFAM" id="SSF47598">
    <property type="entry name" value="Ribbon-helix-helix"/>
    <property type="match status" value="1"/>
</dbReference>
<feature type="domain" description="Arc-like DNA binding" evidence="1">
    <location>
        <begin position="3"/>
        <end position="35"/>
    </location>
</feature>
<dbReference type="InterPro" id="IPR010985">
    <property type="entry name" value="Ribbon_hlx_hlx"/>
</dbReference>
<dbReference type="Pfam" id="PF03869">
    <property type="entry name" value="Arc"/>
    <property type="match status" value="1"/>
</dbReference>
<reference evidence="2 3" key="1">
    <citation type="submission" date="2021-04" db="EMBL/GenBank/DDBJ databases">
        <title>Genomics, taxonomy and metabolism of representatives of sulfur bacteria of the genus Thiothrix: Thiothrix fructosivorans QT, Thiothrix unzii A1T and three new species, Thiothrix subterranea sp. nov., Thiothrix litoralis sp. nov. and 'Candidatus Thiothrix anitrata' sp. nov.</title>
        <authorList>
            <person name="Ravin N.V."/>
            <person name="Smolyakov D."/>
            <person name="Rudenko T.S."/>
            <person name="Mardanov A.V."/>
            <person name="Beletsky A.V."/>
            <person name="Markov N.D."/>
            <person name="Fomenkov A.I."/>
            <person name="Roberts R.J."/>
            <person name="Karnachuk O.V."/>
            <person name="Novikov A."/>
            <person name="Grabovich M.Y."/>
        </authorList>
    </citation>
    <scope>NUCLEOTIDE SEQUENCE [LARGE SCALE GENOMIC DNA]</scope>
    <source>
        <strain evidence="2 3">AS</strain>
    </source>
</reference>
<keyword evidence="2" id="KW-0238">DNA-binding</keyword>
<organism evidence="2 3">
    <name type="scientific">Thiothrix litoralis</name>
    <dbReference type="NCBI Taxonomy" id="2891210"/>
    <lineage>
        <taxon>Bacteria</taxon>
        <taxon>Pseudomonadati</taxon>
        <taxon>Pseudomonadota</taxon>
        <taxon>Gammaproteobacteria</taxon>
        <taxon>Thiotrichales</taxon>
        <taxon>Thiotrichaceae</taxon>
        <taxon>Thiothrix</taxon>
    </lineage>
</organism>
<sequence>MQRMTIRVPDEYREWLETAAKSNHRTLNGEIIEIFRKLKEEWAKQQEPLETASAK</sequence>
<evidence type="ECO:0000313" key="3">
    <source>
        <dbReference type="Proteomes" id="UP000672039"/>
    </source>
</evidence>
<keyword evidence="3" id="KW-1185">Reference proteome</keyword>
<evidence type="ECO:0000313" key="2">
    <source>
        <dbReference type="EMBL" id="QTR47507.1"/>
    </source>
</evidence>
<evidence type="ECO:0000259" key="1">
    <source>
        <dbReference type="Pfam" id="PF03869"/>
    </source>
</evidence>
<protein>
    <submittedName>
        <fullName evidence="2">Arc family DNA-binding protein</fullName>
    </submittedName>
</protein>
<gene>
    <name evidence="2" type="ORF">J9253_06110</name>
</gene>
<dbReference type="InterPro" id="IPR005569">
    <property type="entry name" value="Arc_DNA-bd_dom"/>
</dbReference>
<dbReference type="Proteomes" id="UP000672039">
    <property type="component" value="Chromosome"/>
</dbReference>
<dbReference type="GO" id="GO:0003677">
    <property type="term" value="F:DNA binding"/>
    <property type="evidence" value="ECO:0007669"/>
    <property type="project" value="UniProtKB-KW"/>
</dbReference>
<dbReference type="InterPro" id="IPR013321">
    <property type="entry name" value="Arc_rbn_hlx_hlx"/>
</dbReference>
<dbReference type="RefSeq" id="WP_210223774.1">
    <property type="nucleotide sequence ID" value="NZ_CP072801.1"/>
</dbReference>
<proteinExistence type="predicted"/>
<dbReference type="Gene3D" id="1.10.1220.10">
    <property type="entry name" value="Met repressor-like"/>
    <property type="match status" value="1"/>
</dbReference>
<accession>A0ABX7WWX4</accession>
<name>A0ABX7WWX4_9GAMM</name>
<dbReference type="EMBL" id="CP072801">
    <property type="protein sequence ID" value="QTR47507.1"/>
    <property type="molecule type" value="Genomic_DNA"/>
</dbReference>